<evidence type="ECO:0000256" key="1">
    <source>
        <dbReference type="SAM" id="MobiDB-lite"/>
    </source>
</evidence>
<dbReference type="AlphaFoldDB" id="A0A2S4VI51"/>
<name>A0A2S4VI51_9BASI</name>
<dbReference type="EMBL" id="PKSL01000058">
    <property type="protein sequence ID" value="POW09148.1"/>
    <property type="molecule type" value="Genomic_DNA"/>
</dbReference>
<proteinExistence type="predicted"/>
<gene>
    <name evidence="2" type="ORF">PSTT_07066</name>
</gene>
<dbReference type="VEuPathDB" id="FungiDB:PSHT_14901"/>
<dbReference type="VEuPathDB" id="FungiDB:PSTT_07066"/>
<feature type="region of interest" description="Disordered" evidence="1">
    <location>
        <begin position="1"/>
        <end position="66"/>
    </location>
</feature>
<accession>A0A2S4VI51</accession>
<protein>
    <submittedName>
        <fullName evidence="2">Uncharacterized protein</fullName>
    </submittedName>
</protein>
<reference evidence="2" key="1">
    <citation type="submission" date="2017-12" db="EMBL/GenBank/DDBJ databases">
        <title>Gene loss provides genomic basis for host adaptation in cereal stripe rust fungi.</title>
        <authorList>
            <person name="Xia C."/>
        </authorList>
    </citation>
    <scope>NUCLEOTIDE SEQUENCE [LARGE SCALE GENOMIC DNA]</scope>
    <source>
        <strain evidence="2">93-210</strain>
    </source>
</reference>
<evidence type="ECO:0000313" key="3">
    <source>
        <dbReference type="Proteomes" id="UP000239156"/>
    </source>
</evidence>
<organism evidence="2 3">
    <name type="scientific">Puccinia striiformis</name>
    <dbReference type="NCBI Taxonomy" id="27350"/>
    <lineage>
        <taxon>Eukaryota</taxon>
        <taxon>Fungi</taxon>
        <taxon>Dikarya</taxon>
        <taxon>Basidiomycota</taxon>
        <taxon>Pucciniomycotina</taxon>
        <taxon>Pucciniomycetes</taxon>
        <taxon>Pucciniales</taxon>
        <taxon>Pucciniaceae</taxon>
        <taxon>Puccinia</taxon>
    </lineage>
</organism>
<comment type="caution">
    <text evidence="2">The sequence shown here is derived from an EMBL/GenBank/DDBJ whole genome shotgun (WGS) entry which is preliminary data.</text>
</comment>
<feature type="compositionally biased region" description="Low complexity" evidence="1">
    <location>
        <begin position="54"/>
        <end position="66"/>
    </location>
</feature>
<evidence type="ECO:0000313" key="2">
    <source>
        <dbReference type="EMBL" id="POW09148.1"/>
    </source>
</evidence>
<sequence>MAEQGCPFGPPSIALATSRPHQTFGDPRVTPTGFELAELSTKSEEQPNRRQGIHTHTTSSSSSQASSTHLFAMGLATYTATWAAIGFGFDVISWASCRDLCLLTFGLMESLRVYSAHLDTISITSRFDNVS</sequence>
<keyword evidence="3" id="KW-1185">Reference proteome</keyword>
<dbReference type="Proteomes" id="UP000239156">
    <property type="component" value="Unassembled WGS sequence"/>
</dbReference>